<keyword evidence="1" id="KW-0677">Repeat</keyword>
<gene>
    <name evidence="5" type="ORF">E7811_02040</name>
</gene>
<protein>
    <submittedName>
        <fullName evidence="5">Tetratricopeptide repeat protein</fullName>
    </submittedName>
</protein>
<dbReference type="InterPro" id="IPR047150">
    <property type="entry name" value="SGT"/>
</dbReference>
<proteinExistence type="predicted"/>
<sequence length="209" mass="22431">MEARGPILNRIVAAVWLIFAACLPANAQEAPQDAPQNAPQDPPSSAGAGPEAGALDALYETLKTAEAAEAKRIEREIWREWSRSGSPAFDLLLERGRKAMEQGDPQAAIEHLTALIDHAPGFAEGWNARATAYFQAGLHGPSVADIRQVLALNPRHFGAMAGFGMILEEAGQTEQARAVYQAALAIHPHLEGVKEALERLEKAETGQDL</sequence>
<evidence type="ECO:0000313" key="6">
    <source>
        <dbReference type="Proteomes" id="UP000309450"/>
    </source>
</evidence>
<dbReference type="AlphaFoldDB" id="A0A4S3MRU8"/>
<dbReference type="Proteomes" id="UP000309450">
    <property type="component" value="Unassembled WGS sequence"/>
</dbReference>
<keyword evidence="2" id="KW-0802">TPR repeat</keyword>
<comment type="caution">
    <text evidence="5">The sequence shown here is derived from an EMBL/GenBank/DDBJ whole genome shotgun (WGS) entry which is preliminary data.</text>
</comment>
<dbReference type="GO" id="GO:0072380">
    <property type="term" value="C:TRC complex"/>
    <property type="evidence" value="ECO:0007669"/>
    <property type="project" value="TreeGrafter"/>
</dbReference>
<dbReference type="PANTHER" id="PTHR45831:SF2">
    <property type="entry name" value="LD24721P"/>
    <property type="match status" value="1"/>
</dbReference>
<dbReference type="Gene3D" id="1.25.40.10">
    <property type="entry name" value="Tetratricopeptide repeat domain"/>
    <property type="match status" value="1"/>
</dbReference>
<dbReference type="RefSeq" id="WP_136392926.1">
    <property type="nucleotide sequence ID" value="NZ_SSND01000001.1"/>
</dbReference>
<keyword evidence="6" id="KW-1185">Reference proteome</keyword>
<dbReference type="Pfam" id="PF13432">
    <property type="entry name" value="TPR_16"/>
    <property type="match status" value="2"/>
</dbReference>
<feature type="signal peptide" evidence="4">
    <location>
        <begin position="1"/>
        <end position="27"/>
    </location>
</feature>
<dbReference type="OrthoDB" id="9815010at2"/>
<reference evidence="5 6" key="1">
    <citation type="submission" date="2019-04" db="EMBL/GenBank/DDBJ databases">
        <title>Draft genome sequence of Gemmobacter aestuarii sp. nov.</title>
        <authorList>
            <person name="Hameed A."/>
            <person name="Lin S.-Y."/>
            <person name="Shahina M."/>
            <person name="Lai W.-A."/>
            <person name="Young C.-C."/>
        </authorList>
    </citation>
    <scope>NUCLEOTIDE SEQUENCE [LARGE SCALE GENOMIC DNA]</scope>
    <source>
        <strain evidence="5 6">CC-PW-75</strain>
    </source>
</reference>
<dbReference type="PROSITE" id="PS51257">
    <property type="entry name" value="PROKAR_LIPOPROTEIN"/>
    <property type="match status" value="1"/>
</dbReference>
<keyword evidence="4" id="KW-0732">Signal</keyword>
<dbReference type="EMBL" id="SSND01000001">
    <property type="protein sequence ID" value="THD84545.1"/>
    <property type="molecule type" value="Genomic_DNA"/>
</dbReference>
<dbReference type="SUPFAM" id="SSF48452">
    <property type="entry name" value="TPR-like"/>
    <property type="match status" value="1"/>
</dbReference>
<evidence type="ECO:0000256" key="1">
    <source>
        <dbReference type="ARBA" id="ARBA00022737"/>
    </source>
</evidence>
<dbReference type="InterPro" id="IPR019734">
    <property type="entry name" value="TPR_rpt"/>
</dbReference>
<feature type="chain" id="PRO_5020498423" evidence="4">
    <location>
        <begin position="28"/>
        <end position="209"/>
    </location>
</feature>
<dbReference type="GO" id="GO:0060090">
    <property type="term" value="F:molecular adaptor activity"/>
    <property type="evidence" value="ECO:0007669"/>
    <property type="project" value="TreeGrafter"/>
</dbReference>
<accession>A0A4S3MRU8</accession>
<evidence type="ECO:0000256" key="3">
    <source>
        <dbReference type="SAM" id="MobiDB-lite"/>
    </source>
</evidence>
<dbReference type="GO" id="GO:0006620">
    <property type="term" value="P:post-translational protein targeting to endoplasmic reticulum membrane"/>
    <property type="evidence" value="ECO:0007669"/>
    <property type="project" value="TreeGrafter"/>
</dbReference>
<evidence type="ECO:0000313" key="5">
    <source>
        <dbReference type="EMBL" id="THD84545.1"/>
    </source>
</evidence>
<evidence type="ECO:0000256" key="2">
    <source>
        <dbReference type="ARBA" id="ARBA00022803"/>
    </source>
</evidence>
<dbReference type="InterPro" id="IPR011990">
    <property type="entry name" value="TPR-like_helical_dom_sf"/>
</dbReference>
<evidence type="ECO:0000256" key="4">
    <source>
        <dbReference type="SAM" id="SignalP"/>
    </source>
</evidence>
<name>A0A4S3MRU8_9RHOB</name>
<organism evidence="5 6">
    <name type="scientific">Aliigemmobacter aestuarii</name>
    <dbReference type="NCBI Taxonomy" id="1445661"/>
    <lineage>
        <taxon>Bacteria</taxon>
        <taxon>Pseudomonadati</taxon>
        <taxon>Pseudomonadota</taxon>
        <taxon>Alphaproteobacteria</taxon>
        <taxon>Rhodobacterales</taxon>
        <taxon>Paracoccaceae</taxon>
        <taxon>Aliigemmobacter</taxon>
    </lineage>
</organism>
<dbReference type="GO" id="GO:0016020">
    <property type="term" value="C:membrane"/>
    <property type="evidence" value="ECO:0007669"/>
    <property type="project" value="TreeGrafter"/>
</dbReference>
<dbReference type="SMART" id="SM00028">
    <property type="entry name" value="TPR"/>
    <property type="match status" value="3"/>
</dbReference>
<dbReference type="PANTHER" id="PTHR45831">
    <property type="entry name" value="LD24721P"/>
    <property type="match status" value="1"/>
</dbReference>
<feature type="region of interest" description="Disordered" evidence="3">
    <location>
        <begin position="30"/>
        <end position="51"/>
    </location>
</feature>